<accession>A0A0E9WHN5</accession>
<reference evidence="1" key="2">
    <citation type="journal article" date="2015" name="Fish Shellfish Immunol.">
        <title>Early steps in the European eel (Anguilla anguilla)-Vibrio vulnificus interaction in the gills: Role of the RtxA13 toxin.</title>
        <authorList>
            <person name="Callol A."/>
            <person name="Pajuelo D."/>
            <person name="Ebbesson L."/>
            <person name="Teles M."/>
            <person name="MacKenzie S."/>
            <person name="Amaro C."/>
        </authorList>
    </citation>
    <scope>NUCLEOTIDE SEQUENCE</scope>
</reference>
<evidence type="ECO:0000313" key="1">
    <source>
        <dbReference type="EMBL" id="JAH89899.1"/>
    </source>
</evidence>
<protein>
    <submittedName>
        <fullName evidence="1">Uncharacterized protein</fullName>
    </submittedName>
</protein>
<dbReference type="EMBL" id="GBXM01018678">
    <property type="protein sequence ID" value="JAH89899.1"/>
    <property type="molecule type" value="Transcribed_RNA"/>
</dbReference>
<organism evidence="1">
    <name type="scientific">Anguilla anguilla</name>
    <name type="common">European freshwater eel</name>
    <name type="synonym">Muraena anguilla</name>
    <dbReference type="NCBI Taxonomy" id="7936"/>
    <lineage>
        <taxon>Eukaryota</taxon>
        <taxon>Metazoa</taxon>
        <taxon>Chordata</taxon>
        <taxon>Craniata</taxon>
        <taxon>Vertebrata</taxon>
        <taxon>Euteleostomi</taxon>
        <taxon>Actinopterygii</taxon>
        <taxon>Neopterygii</taxon>
        <taxon>Teleostei</taxon>
        <taxon>Anguilliformes</taxon>
        <taxon>Anguillidae</taxon>
        <taxon>Anguilla</taxon>
    </lineage>
</organism>
<name>A0A0E9WHN5_ANGAN</name>
<reference evidence="1" key="1">
    <citation type="submission" date="2014-11" db="EMBL/GenBank/DDBJ databases">
        <authorList>
            <person name="Amaro Gonzalez C."/>
        </authorList>
    </citation>
    <scope>NUCLEOTIDE SEQUENCE</scope>
</reference>
<dbReference type="AlphaFoldDB" id="A0A0E9WHN5"/>
<sequence length="49" mass="5521">MSTKPVFYKVHCCACNYFAVAMALKGFISNHKAEHSLAITHLPRRNIEA</sequence>
<proteinExistence type="predicted"/>